<reference evidence="1" key="1">
    <citation type="submission" date="2018-12" db="EMBL/GenBank/DDBJ databases">
        <authorList>
            <person name="Will S."/>
            <person name="Neumann-Schaal M."/>
            <person name="Henke P."/>
        </authorList>
    </citation>
    <scope>NUCLEOTIDE SEQUENCE</scope>
    <source>
        <strain evidence="1">PCC 7102</strain>
    </source>
</reference>
<evidence type="ECO:0000313" key="1">
    <source>
        <dbReference type="EMBL" id="RUS93311.1"/>
    </source>
</evidence>
<proteinExistence type="predicted"/>
<dbReference type="AlphaFoldDB" id="A0A3S1I7P2"/>
<comment type="caution">
    <text evidence="1">The sequence shown here is derived from an EMBL/GenBank/DDBJ whole genome shotgun (WGS) entry which is preliminary data.</text>
</comment>
<sequence>MTLFTRRAFISISVGTVLAGFNPEPANAQISRIRGLIPAVIKFKDWAWPYLKEALLQEIANQAAHYIVEHAREIVQVTVNLTREGIERINAALRDETNSHLLEIASAAVAAGVVFTIAVSGPGSLFTVPMELVAEAATLPLLLVFYHDDVSNFIAGQAYEVIASSY</sequence>
<keyword evidence="2" id="KW-1185">Reference proteome</keyword>
<protein>
    <submittedName>
        <fullName evidence="1">Uncharacterized protein</fullName>
    </submittedName>
</protein>
<organism evidence="1 2">
    <name type="scientific">Dulcicalothrix desertica PCC 7102</name>
    <dbReference type="NCBI Taxonomy" id="232991"/>
    <lineage>
        <taxon>Bacteria</taxon>
        <taxon>Bacillati</taxon>
        <taxon>Cyanobacteriota</taxon>
        <taxon>Cyanophyceae</taxon>
        <taxon>Nostocales</taxon>
        <taxon>Calotrichaceae</taxon>
        <taxon>Dulcicalothrix</taxon>
    </lineage>
</organism>
<gene>
    <name evidence="1" type="ORF">DSM106972_096670</name>
</gene>
<name>A0A3S1I7P2_9CYAN</name>
<reference evidence="1" key="2">
    <citation type="journal article" date="2019" name="Genome Biol. Evol.">
        <title>Day and night: Metabolic profiles and evolutionary relationships of six axenic non-marine cyanobacteria.</title>
        <authorList>
            <person name="Will S.E."/>
            <person name="Henke P."/>
            <person name="Boedeker C."/>
            <person name="Huang S."/>
            <person name="Brinkmann H."/>
            <person name="Rohde M."/>
            <person name="Jarek M."/>
            <person name="Friedl T."/>
            <person name="Seufert S."/>
            <person name="Schumacher M."/>
            <person name="Overmann J."/>
            <person name="Neumann-Schaal M."/>
            <person name="Petersen J."/>
        </authorList>
    </citation>
    <scope>NUCLEOTIDE SEQUENCE [LARGE SCALE GENOMIC DNA]</scope>
    <source>
        <strain evidence="1">PCC 7102</strain>
    </source>
</reference>
<evidence type="ECO:0000313" key="2">
    <source>
        <dbReference type="Proteomes" id="UP000271624"/>
    </source>
</evidence>
<accession>A0A3S1I7P2</accession>
<dbReference type="EMBL" id="RSCL01000060">
    <property type="protein sequence ID" value="RUS93311.1"/>
    <property type="molecule type" value="Genomic_DNA"/>
</dbReference>
<dbReference type="RefSeq" id="WP_127087574.1">
    <property type="nucleotide sequence ID" value="NZ_RSCL01000060.1"/>
</dbReference>
<dbReference type="Proteomes" id="UP000271624">
    <property type="component" value="Unassembled WGS sequence"/>
</dbReference>